<reference evidence="1" key="1">
    <citation type="submission" date="2020-04" db="EMBL/GenBank/DDBJ databases">
        <authorList>
            <person name="Chiriac C."/>
            <person name="Salcher M."/>
            <person name="Ghai R."/>
            <person name="Kavagutti S V."/>
        </authorList>
    </citation>
    <scope>NUCLEOTIDE SEQUENCE</scope>
</reference>
<accession>A0A6J5KSN2</accession>
<evidence type="ECO:0000313" key="1">
    <source>
        <dbReference type="EMBL" id="CAB4123937.1"/>
    </source>
</evidence>
<organism evidence="1">
    <name type="scientific">uncultured Caudovirales phage</name>
    <dbReference type="NCBI Taxonomy" id="2100421"/>
    <lineage>
        <taxon>Viruses</taxon>
        <taxon>Duplodnaviria</taxon>
        <taxon>Heunggongvirae</taxon>
        <taxon>Uroviricota</taxon>
        <taxon>Caudoviricetes</taxon>
        <taxon>Peduoviridae</taxon>
        <taxon>Maltschvirus</taxon>
        <taxon>Maltschvirus maltsch</taxon>
    </lineage>
</organism>
<proteinExistence type="predicted"/>
<protein>
    <submittedName>
        <fullName evidence="1">Uncharacterized protein</fullName>
    </submittedName>
</protein>
<name>A0A6J5KSN2_9CAUD</name>
<gene>
    <name evidence="1" type="ORF">UFOVP45_66</name>
</gene>
<dbReference type="EMBL" id="LR796175">
    <property type="protein sequence ID" value="CAB4123937.1"/>
    <property type="molecule type" value="Genomic_DNA"/>
</dbReference>
<sequence length="106" mass="12635">MFYKKKLKKEVNELTKKIRQELEDQKVMYAKLNIKHAKLLLDYDSQTIELTSEKFNSNTWRVKYEREILTPEHKADVEAAKQRGAEEYKRSLVAFLQTNLEIKGDK</sequence>